<name>A0A8H7SJI3_9FUNG</name>
<keyword evidence="1" id="KW-0175">Coiled coil</keyword>
<comment type="caution">
    <text evidence="2">The sequence shown here is derived from an EMBL/GenBank/DDBJ whole genome shotgun (WGS) entry which is preliminary data.</text>
</comment>
<dbReference type="EMBL" id="JAEPRE010000295">
    <property type="protein sequence ID" value="KAG2229228.1"/>
    <property type="molecule type" value="Genomic_DNA"/>
</dbReference>
<organism evidence="2 3">
    <name type="scientific">Thamnidium elegans</name>
    <dbReference type="NCBI Taxonomy" id="101142"/>
    <lineage>
        <taxon>Eukaryota</taxon>
        <taxon>Fungi</taxon>
        <taxon>Fungi incertae sedis</taxon>
        <taxon>Mucoromycota</taxon>
        <taxon>Mucoromycotina</taxon>
        <taxon>Mucoromycetes</taxon>
        <taxon>Mucorales</taxon>
        <taxon>Mucorineae</taxon>
        <taxon>Mucoraceae</taxon>
        <taxon>Thamnidium</taxon>
    </lineage>
</organism>
<dbReference type="AlphaFoldDB" id="A0A8H7SJI3"/>
<evidence type="ECO:0000256" key="1">
    <source>
        <dbReference type="SAM" id="Coils"/>
    </source>
</evidence>
<keyword evidence="3" id="KW-1185">Reference proteome</keyword>
<proteinExistence type="predicted"/>
<evidence type="ECO:0000313" key="3">
    <source>
        <dbReference type="Proteomes" id="UP000613177"/>
    </source>
</evidence>
<dbReference type="OrthoDB" id="2249987at2759"/>
<dbReference type="Proteomes" id="UP000613177">
    <property type="component" value="Unassembled WGS sequence"/>
</dbReference>
<feature type="coiled-coil region" evidence="1">
    <location>
        <begin position="39"/>
        <end position="66"/>
    </location>
</feature>
<sequence>MLSVIKNNIYPAIALVTIPVGYYIGTELRERNDAKKEKPAMTEQDIEKLKQQLKALREERELVLNKKQN</sequence>
<gene>
    <name evidence="2" type="ORF">INT48_002473</name>
</gene>
<accession>A0A8H7SJI3</accession>
<evidence type="ECO:0000313" key="2">
    <source>
        <dbReference type="EMBL" id="KAG2229228.1"/>
    </source>
</evidence>
<protein>
    <submittedName>
        <fullName evidence="2">Uncharacterized protein</fullName>
    </submittedName>
</protein>
<reference evidence="2" key="1">
    <citation type="submission" date="2021-01" db="EMBL/GenBank/DDBJ databases">
        <title>Metabolic potential, ecology and presence of endohyphal bacteria is reflected in genomic diversity of Mucoromycotina.</title>
        <authorList>
            <person name="Muszewska A."/>
            <person name="Okrasinska A."/>
            <person name="Steczkiewicz K."/>
            <person name="Drgas O."/>
            <person name="Orlowska M."/>
            <person name="Perlinska-Lenart U."/>
            <person name="Aleksandrzak-Piekarczyk T."/>
            <person name="Szatraj K."/>
            <person name="Zielenkiewicz U."/>
            <person name="Pilsyk S."/>
            <person name="Malc E."/>
            <person name="Mieczkowski P."/>
            <person name="Kruszewska J.S."/>
            <person name="Biernat P."/>
            <person name="Pawlowska J."/>
        </authorList>
    </citation>
    <scope>NUCLEOTIDE SEQUENCE</scope>
    <source>
        <strain evidence="2">WA0000018081</strain>
    </source>
</reference>